<dbReference type="Proteomes" id="UP001610818">
    <property type="component" value="Unassembled WGS sequence"/>
</dbReference>
<gene>
    <name evidence="1" type="ORF">ACH4F9_14790</name>
</gene>
<protein>
    <submittedName>
        <fullName evidence="1">Caspase domain-containing protein</fullName>
    </submittedName>
</protein>
<keyword evidence="2" id="KW-1185">Reference proteome</keyword>
<organism evidence="1 2">
    <name type="scientific">Streptomyces longisporoflavus</name>
    <dbReference type="NCBI Taxonomy" id="28044"/>
    <lineage>
        <taxon>Bacteria</taxon>
        <taxon>Bacillati</taxon>
        <taxon>Actinomycetota</taxon>
        <taxon>Actinomycetes</taxon>
        <taxon>Kitasatosporales</taxon>
        <taxon>Streptomycetaceae</taxon>
        <taxon>Streptomyces</taxon>
    </lineage>
</organism>
<dbReference type="EMBL" id="JBIRGQ010000003">
    <property type="protein sequence ID" value="MFH8546264.1"/>
    <property type="molecule type" value="Genomic_DNA"/>
</dbReference>
<dbReference type="RefSeq" id="WP_397711776.1">
    <property type="nucleotide sequence ID" value="NZ_JBIRGN010000003.1"/>
</dbReference>
<name>A0ABW7QPU9_9ACTN</name>
<sequence>MNDLHYAVVVGINRYPAIGDLQGARGDAARFRDWLVAPDGGDVPEANVKLVTASAEEELVADFMCAIPTRENVNQALYRANLAVRRAVESRPEEERHAARQRTRLYLFLAGHGFRLSDTNTALLMANAAIDLLGNHVAVRPYLDWYESAAPFREIVCFADCCRTGNSVGALSFGPPFTAAETREEVDCFIGYATSSGDPAYEEQNARPDLARGHFTTALLDGLRGGGATPKGLITSDSLADYVVRHVEDRTRTLLVPQQPRFIKGNDPMIFARGLEGETYPVKLCFPDGFRGWVQLRGGDPGEPPARLYVEEAESVEKLAPGLYRCTPESWNAADFRNGGFFEVMTGGGNGVQL</sequence>
<evidence type="ECO:0000313" key="2">
    <source>
        <dbReference type="Proteomes" id="UP001610818"/>
    </source>
</evidence>
<evidence type="ECO:0000313" key="1">
    <source>
        <dbReference type="EMBL" id="MFH8546264.1"/>
    </source>
</evidence>
<comment type="caution">
    <text evidence="1">The sequence shown here is derived from an EMBL/GenBank/DDBJ whole genome shotgun (WGS) entry which is preliminary data.</text>
</comment>
<dbReference type="Gene3D" id="3.40.50.1460">
    <property type="match status" value="1"/>
</dbReference>
<reference evidence="1 2" key="1">
    <citation type="submission" date="2024-10" db="EMBL/GenBank/DDBJ databases">
        <title>The Natural Products Discovery Center: Release of the First 8490 Sequenced Strains for Exploring Actinobacteria Biosynthetic Diversity.</title>
        <authorList>
            <person name="Kalkreuter E."/>
            <person name="Kautsar S.A."/>
            <person name="Yang D."/>
            <person name="Bader C.D."/>
            <person name="Teijaro C.N."/>
            <person name="Fluegel L."/>
            <person name="Davis C.M."/>
            <person name="Simpson J.R."/>
            <person name="Lauterbach L."/>
            <person name="Steele A.D."/>
            <person name="Gui C."/>
            <person name="Meng S."/>
            <person name="Li G."/>
            <person name="Viehrig K."/>
            <person name="Ye F."/>
            <person name="Su P."/>
            <person name="Kiefer A.F."/>
            <person name="Nichols A."/>
            <person name="Cepeda A.J."/>
            <person name="Yan W."/>
            <person name="Fan B."/>
            <person name="Jiang Y."/>
            <person name="Adhikari A."/>
            <person name="Zheng C.-J."/>
            <person name="Schuster L."/>
            <person name="Cowan T.M."/>
            <person name="Smanski M.J."/>
            <person name="Chevrette M.G."/>
            <person name="De Carvalho L.P.S."/>
            <person name="Shen B."/>
        </authorList>
    </citation>
    <scope>NUCLEOTIDE SEQUENCE [LARGE SCALE GENOMIC DNA]</scope>
    <source>
        <strain evidence="1 2">NPDC017990</strain>
    </source>
</reference>
<proteinExistence type="predicted"/>
<accession>A0ABW7QPU9</accession>